<feature type="transmembrane region" description="Helical" evidence="2">
    <location>
        <begin position="85"/>
        <end position="111"/>
    </location>
</feature>
<accession>A0AAN6XG78</accession>
<evidence type="ECO:0000313" key="4">
    <source>
        <dbReference type="Proteomes" id="UP001303160"/>
    </source>
</evidence>
<organism evidence="3 4">
    <name type="scientific">Triangularia verruculosa</name>
    <dbReference type="NCBI Taxonomy" id="2587418"/>
    <lineage>
        <taxon>Eukaryota</taxon>
        <taxon>Fungi</taxon>
        <taxon>Dikarya</taxon>
        <taxon>Ascomycota</taxon>
        <taxon>Pezizomycotina</taxon>
        <taxon>Sordariomycetes</taxon>
        <taxon>Sordariomycetidae</taxon>
        <taxon>Sordariales</taxon>
        <taxon>Podosporaceae</taxon>
        <taxon>Triangularia</taxon>
    </lineage>
</organism>
<feature type="region of interest" description="Disordered" evidence="1">
    <location>
        <begin position="173"/>
        <end position="194"/>
    </location>
</feature>
<gene>
    <name evidence="3" type="ORF">QBC40DRAFT_330360</name>
</gene>
<feature type="transmembrane region" description="Helical" evidence="2">
    <location>
        <begin position="25"/>
        <end position="45"/>
    </location>
</feature>
<evidence type="ECO:0008006" key="5">
    <source>
        <dbReference type="Google" id="ProtNLM"/>
    </source>
</evidence>
<proteinExistence type="predicted"/>
<dbReference type="Proteomes" id="UP001303160">
    <property type="component" value="Unassembled WGS sequence"/>
</dbReference>
<evidence type="ECO:0000256" key="2">
    <source>
        <dbReference type="SAM" id="Phobius"/>
    </source>
</evidence>
<protein>
    <recommendedName>
        <fullName evidence="5">Transmembrane protein</fullName>
    </recommendedName>
</protein>
<dbReference type="EMBL" id="MU863940">
    <property type="protein sequence ID" value="KAK4198845.1"/>
    <property type="molecule type" value="Genomic_DNA"/>
</dbReference>
<keyword evidence="2" id="KW-0812">Transmembrane</keyword>
<keyword evidence="2" id="KW-1133">Transmembrane helix</keyword>
<keyword evidence="2" id="KW-0472">Membrane</keyword>
<comment type="caution">
    <text evidence="3">The sequence shown here is derived from an EMBL/GenBank/DDBJ whole genome shotgun (WGS) entry which is preliminary data.</text>
</comment>
<keyword evidence="4" id="KW-1185">Reference proteome</keyword>
<sequence>MDENPAFLSYDWFRRIAGDRASTDFLIATILWAVVSILITIAVVWSPPTSNDEDRTPCFTPWFDEKIPGLAACRQHCGLFPFYFLVYYLVVVFTPIAAALRLVLMAVIWLFGIEKCCGVESHCLDQTEPERRRRSSWRRMVEVEAGNGVEDGNENSTDLRAITGEAGAGVVRSAPQRAEPMVAAPEPPRTNAPNNTLIQRHYQQAPGETQQPVGAAQQDSNLEAVLQVATGASLKVAS</sequence>
<evidence type="ECO:0000256" key="1">
    <source>
        <dbReference type="SAM" id="MobiDB-lite"/>
    </source>
</evidence>
<reference evidence="3" key="1">
    <citation type="journal article" date="2023" name="Mol. Phylogenet. Evol.">
        <title>Genome-scale phylogeny and comparative genomics of the fungal order Sordariales.</title>
        <authorList>
            <person name="Hensen N."/>
            <person name="Bonometti L."/>
            <person name="Westerberg I."/>
            <person name="Brannstrom I.O."/>
            <person name="Guillou S."/>
            <person name="Cros-Aarteil S."/>
            <person name="Calhoun S."/>
            <person name="Haridas S."/>
            <person name="Kuo A."/>
            <person name="Mondo S."/>
            <person name="Pangilinan J."/>
            <person name="Riley R."/>
            <person name="LaButti K."/>
            <person name="Andreopoulos B."/>
            <person name="Lipzen A."/>
            <person name="Chen C."/>
            <person name="Yan M."/>
            <person name="Daum C."/>
            <person name="Ng V."/>
            <person name="Clum A."/>
            <person name="Steindorff A."/>
            <person name="Ohm R.A."/>
            <person name="Martin F."/>
            <person name="Silar P."/>
            <person name="Natvig D.O."/>
            <person name="Lalanne C."/>
            <person name="Gautier V."/>
            <person name="Ament-Velasquez S.L."/>
            <person name="Kruys A."/>
            <person name="Hutchinson M.I."/>
            <person name="Powell A.J."/>
            <person name="Barry K."/>
            <person name="Miller A.N."/>
            <person name="Grigoriev I.V."/>
            <person name="Debuchy R."/>
            <person name="Gladieux P."/>
            <person name="Hiltunen Thoren M."/>
            <person name="Johannesson H."/>
        </authorList>
    </citation>
    <scope>NUCLEOTIDE SEQUENCE</scope>
    <source>
        <strain evidence="3">CBS 315.58</strain>
    </source>
</reference>
<dbReference type="AlphaFoldDB" id="A0AAN6XG78"/>
<evidence type="ECO:0000313" key="3">
    <source>
        <dbReference type="EMBL" id="KAK4198845.1"/>
    </source>
</evidence>
<reference evidence="3" key="2">
    <citation type="submission" date="2023-05" db="EMBL/GenBank/DDBJ databases">
        <authorList>
            <consortium name="Lawrence Berkeley National Laboratory"/>
            <person name="Steindorff A."/>
            <person name="Hensen N."/>
            <person name="Bonometti L."/>
            <person name="Westerberg I."/>
            <person name="Brannstrom I.O."/>
            <person name="Guillou S."/>
            <person name="Cros-Aarteil S."/>
            <person name="Calhoun S."/>
            <person name="Haridas S."/>
            <person name="Kuo A."/>
            <person name="Mondo S."/>
            <person name="Pangilinan J."/>
            <person name="Riley R."/>
            <person name="Labutti K."/>
            <person name="Andreopoulos B."/>
            <person name="Lipzen A."/>
            <person name="Chen C."/>
            <person name="Yanf M."/>
            <person name="Daum C."/>
            <person name="Ng V."/>
            <person name="Clum A."/>
            <person name="Ohm R."/>
            <person name="Martin F."/>
            <person name="Silar P."/>
            <person name="Natvig D."/>
            <person name="Lalanne C."/>
            <person name="Gautier V."/>
            <person name="Ament-Velasquez S.L."/>
            <person name="Kruys A."/>
            <person name="Hutchinson M.I."/>
            <person name="Powell A.J."/>
            <person name="Barry K."/>
            <person name="Miller A.N."/>
            <person name="Grigoriev I.V."/>
            <person name="Debuchy R."/>
            <person name="Gladieux P."/>
            <person name="Thoren M.H."/>
            <person name="Johannesson H."/>
        </authorList>
    </citation>
    <scope>NUCLEOTIDE SEQUENCE</scope>
    <source>
        <strain evidence="3">CBS 315.58</strain>
    </source>
</reference>
<name>A0AAN6XG78_9PEZI</name>